<dbReference type="EMBL" id="FXTB01000001">
    <property type="protein sequence ID" value="SMO34844.1"/>
    <property type="molecule type" value="Genomic_DNA"/>
</dbReference>
<protein>
    <submittedName>
        <fullName evidence="2">Predicted DNA-binding protein, UPF0251 family</fullName>
    </submittedName>
</protein>
<sequence>MRIFSLLLWREYFRYYFLKAYMARRKRLRKVVAPPKFEGYKPYGNRGGSNGSVDLLYEEYEAIKLADYDLMNHHEAALLMGVSRPTFARIYESARRKIAVALVETKEIKSVFGNASLEGNWYLCDKCNAKFTLPKTSIGSHCPLCNSPTIELLQA</sequence>
<gene>
    <name evidence="2" type="ORF">SAMN06265379_101175</name>
</gene>
<dbReference type="PANTHER" id="PTHR37478:SF2">
    <property type="entry name" value="UPF0251 PROTEIN TK0562"/>
    <property type="match status" value="1"/>
</dbReference>
<dbReference type="PANTHER" id="PTHR37478">
    <property type="match status" value="1"/>
</dbReference>
<accession>A0A521AJ35</accession>
<organism evidence="2 3">
    <name type="scientific">Saccharicrinis carchari</name>
    <dbReference type="NCBI Taxonomy" id="1168039"/>
    <lineage>
        <taxon>Bacteria</taxon>
        <taxon>Pseudomonadati</taxon>
        <taxon>Bacteroidota</taxon>
        <taxon>Bacteroidia</taxon>
        <taxon>Marinilabiliales</taxon>
        <taxon>Marinilabiliaceae</taxon>
        <taxon>Saccharicrinis</taxon>
    </lineage>
</organism>
<name>A0A521AJ35_SACCC</name>
<comment type="similarity">
    <text evidence="1">Belongs to the UPF0251 family.</text>
</comment>
<evidence type="ECO:0000313" key="3">
    <source>
        <dbReference type="Proteomes" id="UP000319040"/>
    </source>
</evidence>
<dbReference type="Pfam" id="PF02001">
    <property type="entry name" value="DUF134"/>
    <property type="match status" value="1"/>
</dbReference>
<proteinExistence type="inferred from homology"/>
<evidence type="ECO:0000313" key="2">
    <source>
        <dbReference type="EMBL" id="SMO34844.1"/>
    </source>
</evidence>
<reference evidence="2 3" key="1">
    <citation type="submission" date="2017-05" db="EMBL/GenBank/DDBJ databases">
        <authorList>
            <person name="Varghese N."/>
            <person name="Submissions S."/>
        </authorList>
    </citation>
    <scope>NUCLEOTIDE SEQUENCE [LARGE SCALE GENOMIC DNA]</scope>
    <source>
        <strain evidence="2 3">DSM 27040</strain>
    </source>
</reference>
<dbReference type="Proteomes" id="UP000319040">
    <property type="component" value="Unassembled WGS sequence"/>
</dbReference>
<dbReference type="GO" id="GO:0003677">
    <property type="term" value="F:DNA binding"/>
    <property type="evidence" value="ECO:0007669"/>
    <property type="project" value="UniProtKB-KW"/>
</dbReference>
<evidence type="ECO:0000256" key="1">
    <source>
        <dbReference type="ARBA" id="ARBA00009350"/>
    </source>
</evidence>
<dbReference type="InterPro" id="IPR002852">
    <property type="entry name" value="UPF0251"/>
</dbReference>
<dbReference type="AlphaFoldDB" id="A0A521AJ35"/>
<keyword evidence="3" id="KW-1185">Reference proteome</keyword>
<keyword evidence="2" id="KW-0238">DNA-binding</keyword>